<dbReference type="Pfam" id="PF01381">
    <property type="entry name" value="HTH_3"/>
    <property type="match status" value="1"/>
</dbReference>
<dbReference type="EMBL" id="JBHSKG010000013">
    <property type="protein sequence ID" value="MFC5141019.1"/>
    <property type="molecule type" value="Genomic_DNA"/>
</dbReference>
<organism evidence="2 3">
    <name type="scientific">Actinomycetospora rhizophila</name>
    <dbReference type="NCBI Taxonomy" id="1416876"/>
    <lineage>
        <taxon>Bacteria</taxon>
        <taxon>Bacillati</taxon>
        <taxon>Actinomycetota</taxon>
        <taxon>Actinomycetes</taxon>
        <taxon>Pseudonocardiales</taxon>
        <taxon>Pseudonocardiaceae</taxon>
        <taxon>Actinomycetospora</taxon>
    </lineage>
</organism>
<sequence length="433" mass="44964">MADEKATVVAALLSPEHRTATAAGDAGSVVRAARKALGWSQGELASRVGYSQATISRLERGSTRAAQDAVLLADVADALGVPPAVLGLATARAGPAGTNLDDVRRRDFLGGAAALTAAALLPQAIVSPAAVGQPEIDQAWRALERLFELDDLQGGAQVYQVADAMATKLGAALNQGRFTADVGRQLAGVAGTTMEHAGWLAFDAGQNAAARSWWLETIHLARDLGEAPTAHVAALASMSLQASGDPTRAREASTLADAARTAAGGEATPTLLSVLAAREAVAHAQRGDAVAAKAAMSESRRQLDHGPRADEPLWLQFWSPADLACHETRVALALGHPGIAETSARAALATADERRFPRNHAIYSARLGSVLARRGQLDEAISVTADAVKRIDQLSGSRRIVADLTTTVDHLGTRSYAPAQHFATAARRLLAAA</sequence>
<dbReference type="Proteomes" id="UP001596175">
    <property type="component" value="Unassembled WGS sequence"/>
</dbReference>
<dbReference type="InterPro" id="IPR010982">
    <property type="entry name" value="Lambda_DNA-bd_dom_sf"/>
</dbReference>
<feature type="domain" description="HTH cro/C1-type" evidence="1">
    <location>
        <begin position="30"/>
        <end position="86"/>
    </location>
</feature>
<gene>
    <name evidence="2" type="ORF">ACFPK1_22475</name>
</gene>
<dbReference type="CDD" id="cd00093">
    <property type="entry name" value="HTH_XRE"/>
    <property type="match status" value="1"/>
</dbReference>
<dbReference type="PROSITE" id="PS50943">
    <property type="entry name" value="HTH_CROC1"/>
    <property type="match status" value="1"/>
</dbReference>
<evidence type="ECO:0000313" key="3">
    <source>
        <dbReference type="Proteomes" id="UP001596175"/>
    </source>
</evidence>
<dbReference type="InterPro" id="IPR001387">
    <property type="entry name" value="Cro/C1-type_HTH"/>
</dbReference>
<keyword evidence="3" id="KW-1185">Reference proteome</keyword>
<accession>A0ABV9ZI59</accession>
<evidence type="ECO:0000259" key="1">
    <source>
        <dbReference type="PROSITE" id="PS50943"/>
    </source>
</evidence>
<evidence type="ECO:0000313" key="2">
    <source>
        <dbReference type="EMBL" id="MFC5141019.1"/>
    </source>
</evidence>
<dbReference type="Gene3D" id="1.10.260.40">
    <property type="entry name" value="lambda repressor-like DNA-binding domains"/>
    <property type="match status" value="1"/>
</dbReference>
<dbReference type="SMART" id="SM00530">
    <property type="entry name" value="HTH_XRE"/>
    <property type="match status" value="1"/>
</dbReference>
<dbReference type="SUPFAM" id="SSF47413">
    <property type="entry name" value="lambda repressor-like DNA-binding domains"/>
    <property type="match status" value="1"/>
</dbReference>
<proteinExistence type="predicted"/>
<dbReference type="RefSeq" id="WP_378023175.1">
    <property type="nucleotide sequence ID" value="NZ_JBHSKG010000013.1"/>
</dbReference>
<name>A0ABV9ZI59_9PSEU</name>
<reference evidence="3" key="1">
    <citation type="journal article" date="2019" name="Int. J. Syst. Evol. Microbiol.">
        <title>The Global Catalogue of Microorganisms (GCM) 10K type strain sequencing project: providing services to taxonomists for standard genome sequencing and annotation.</title>
        <authorList>
            <consortium name="The Broad Institute Genomics Platform"/>
            <consortium name="The Broad Institute Genome Sequencing Center for Infectious Disease"/>
            <person name="Wu L."/>
            <person name="Ma J."/>
        </authorList>
    </citation>
    <scope>NUCLEOTIDE SEQUENCE [LARGE SCALE GENOMIC DNA]</scope>
    <source>
        <strain evidence="3">XZYJ18</strain>
    </source>
</reference>
<protein>
    <submittedName>
        <fullName evidence="2">Helix-turn-helix domain-containing protein</fullName>
    </submittedName>
</protein>
<comment type="caution">
    <text evidence="2">The sequence shown here is derived from an EMBL/GenBank/DDBJ whole genome shotgun (WGS) entry which is preliminary data.</text>
</comment>